<organism evidence="2 3">
    <name type="scientific">Candidatus Criblamydia sequanensis CRIB-18</name>
    <dbReference type="NCBI Taxonomy" id="1437425"/>
    <lineage>
        <taxon>Bacteria</taxon>
        <taxon>Pseudomonadati</taxon>
        <taxon>Chlamydiota</taxon>
        <taxon>Chlamydiia</taxon>
        <taxon>Parachlamydiales</taxon>
        <taxon>Candidatus Criblamydiaceae</taxon>
        <taxon>Candidatus Criblamydia</taxon>
    </lineage>
</organism>
<proteinExistence type="predicted"/>
<dbReference type="STRING" id="1437425.CSEC_1111"/>
<dbReference type="EMBL" id="CCEJ010000004">
    <property type="protein sequence ID" value="CDR33937.1"/>
    <property type="molecule type" value="Genomic_DNA"/>
</dbReference>
<feature type="compositionally biased region" description="Basic and acidic residues" evidence="1">
    <location>
        <begin position="10"/>
        <end position="22"/>
    </location>
</feature>
<evidence type="ECO:0000256" key="1">
    <source>
        <dbReference type="SAM" id="MobiDB-lite"/>
    </source>
</evidence>
<protein>
    <submittedName>
        <fullName evidence="2">Uncharacterized protein</fullName>
    </submittedName>
</protein>
<dbReference type="Proteomes" id="UP000031552">
    <property type="component" value="Unassembled WGS sequence"/>
</dbReference>
<comment type="caution">
    <text evidence="2">The sequence shown here is derived from an EMBL/GenBank/DDBJ whole genome shotgun (WGS) entry which is preliminary data.</text>
</comment>
<gene>
    <name evidence="2" type="ORF">CSEC_1111</name>
</gene>
<evidence type="ECO:0000313" key="2">
    <source>
        <dbReference type="EMBL" id="CDR33937.1"/>
    </source>
</evidence>
<dbReference type="AlphaFoldDB" id="A0A090CYU9"/>
<dbReference type="RefSeq" id="WP_041017454.1">
    <property type="nucleotide sequence ID" value="NZ_CCEJ010000004.1"/>
</dbReference>
<keyword evidence="3" id="KW-1185">Reference proteome</keyword>
<sequence>MLSSELPIYDPDKYPAQRDEKSSTQVRALKSLTPPKNGEVVTLSEEDGAIVKKTFKEMDSSEIIKANEKTIRVLTNISAHVKNPKAVTLDKEAKKTYKFYKANVLKVGGKPDHVQKERFVKSLDDICLALTKGTDESEVKKLRSEIVIHELGLQDADYREKLTLQLRHIDGDFVKTNSVGPDIFRHITSGFIELASSRDPDIFATAGLDRRDLTALTDEKEVEERKKLELDRVNVYLHQIADACKPTDEQVERTKQLLSSGQGQIKEKASVSEIRRDKKELETTVEERFHNEILGIFESLLPDLNDEKDEPLSLNSFEGRLDSGLQRIFEKLSKGNRRQKDAARLMFANAQSFYLGTARARVMLYKHEEINKALAPKDGDVSKELRFIAIDHEGKQINYFFSEDGGITVTQRVRYIHKDPKGGPPQVAMEQVTELASRKDHLDSWTMTDKVEIHVPRGQSPDMAERLATLYDTLEFPYEVMED</sequence>
<reference evidence="2" key="2">
    <citation type="submission" date="2014-09" db="EMBL/GenBank/DDBJ databases">
        <title>Criblamydia sequanensis harbors a mega-plasmid encoding arsenite resistance.</title>
        <authorList>
            <person name="Bertelli C."/>
            <person name="Goesmann A."/>
            <person name="Greub G."/>
        </authorList>
    </citation>
    <scope>NUCLEOTIDE SEQUENCE [LARGE SCALE GENOMIC DNA]</scope>
    <source>
        <strain evidence="2">CRIB-18</strain>
    </source>
</reference>
<reference evidence="2" key="1">
    <citation type="submission" date="2013-12" db="EMBL/GenBank/DDBJ databases">
        <authorList>
            <person name="Linke B."/>
        </authorList>
    </citation>
    <scope>NUCLEOTIDE SEQUENCE [LARGE SCALE GENOMIC DNA]</scope>
    <source>
        <strain evidence="2">CRIB-18</strain>
    </source>
</reference>
<accession>A0A090CYU9</accession>
<name>A0A090CYU9_9BACT</name>
<feature type="region of interest" description="Disordered" evidence="1">
    <location>
        <begin position="1"/>
        <end position="30"/>
    </location>
</feature>
<evidence type="ECO:0000313" key="3">
    <source>
        <dbReference type="Proteomes" id="UP000031552"/>
    </source>
</evidence>